<reference evidence="1" key="1">
    <citation type="journal article" date="2015" name="Genome Biol. Evol.">
        <title>Organellar Genomes of White Spruce (Picea glauca): Assembly and Annotation.</title>
        <authorList>
            <person name="Jackman S.D."/>
            <person name="Warren R.L."/>
            <person name="Gibb E.A."/>
            <person name="Vandervalk B.P."/>
            <person name="Mohamadi H."/>
            <person name="Chu J."/>
            <person name="Raymond A."/>
            <person name="Pleasance S."/>
            <person name="Coope R."/>
            <person name="Wildung M.R."/>
            <person name="Ritland C.E."/>
            <person name="Bousquet J."/>
            <person name="Jones S.J."/>
            <person name="Bohlmann J."/>
            <person name="Birol I."/>
        </authorList>
    </citation>
    <scope>NUCLEOTIDE SEQUENCE [LARGE SCALE GENOMIC DNA]</scope>
    <source>
        <tissue evidence="1">Flushing bud</tissue>
    </source>
</reference>
<dbReference type="EMBL" id="LKAM01000009">
    <property type="protein sequence ID" value="KUM46799.1"/>
    <property type="molecule type" value="Genomic_DNA"/>
</dbReference>
<comment type="caution">
    <text evidence="1">The sequence shown here is derived from an EMBL/GenBank/DDBJ whole genome shotgun (WGS) entry which is preliminary data.</text>
</comment>
<organism evidence="1">
    <name type="scientific">Picea glauca</name>
    <name type="common">White spruce</name>
    <name type="synonym">Pinus glauca</name>
    <dbReference type="NCBI Taxonomy" id="3330"/>
    <lineage>
        <taxon>Eukaryota</taxon>
        <taxon>Viridiplantae</taxon>
        <taxon>Streptophyta</taxon>
        <taxon>Embryophyta</taxon>
        <taxon>Tracheophyta</taxon>
        <taxon>Spermatophyta</taxon>
        <taxon>Pinopsida</taxon>
        <taxon>Pinidae</taxon>
        <taxon>Conifers I</taxon>
        <taxon>Pinales</taxon>
        <taxon>Pinaceae</taxon>
        <taxon>Picea</taxon>
    </lineage>
</organism>
<name>A0A101LWT6_PICGL</name>
<accession>A0A101LWT6</accession>
<gene>
    <name evidence="1" type="ORF">ABT39_MTgene6254</name>
</gene>
<geneLocation type="mitochondrion" evidence="1"/>
<keyword evidence="1" id="KW-0496">Mitochondrion</keyword>
<dbReference type="AlphaFoldDB" id="A0A101LWT6"/>
<sequence length="65" mass="7529">MIDRLRELQRLSNFLLSLYDDCEIGILRVYNSLELSSSGRQGRSNGIDNSSYSFIMCFPLQELSY</sequence>
<evidence type="ECO:0000313" key="1">
    <source>
        <dbReference type="EMBL" id="KUM46799.1"/>
    </source>
</evidence>
<proteinExistence type="predicted"/>
<protein>
    <submittedName>
        <fullName evidence="1">Uncharacterized protein</fullName>
    </submittedName>
</protein>